<evidence type="ECO:0000313" key="3">
    <source>
        <dbReference type="Proteomes" id="UP000000812"/>
    </source>
</evidence>
<dbReference type="KEGG" id="xfa:XF_0069"/>
<proteinExistence type="predicted"/>
<reference evidence="2 3" key="1">
    <citation type="journal article" date="2000" name="Nature">
        <title>The genome sequence of the plant pathogen Xylella fastidiosa.</title>
        <authorList>
            <person name="Simpson A.J."/>
            <person name="Reinach F.C."/>
            <person name="Arruda P."/>
            <person name="Abreu F.A."/>
            <person name="Acencio M."/>
            <person name="Alvarenga R."/>
            <person name="Alves L.M."/>
            <person name="Araya J.E."/>
            <person name="Baia G.S."/>
            <person name="Baptista C.S."/>
            <person name="Barros M.H."/>
            <person name="Bonaccorsi E.D."/>
            <person name="Bordin S."/>
            <person name="Bove J.M."/>
            <person name="Briones M.R."/>
            <person name="Bueno M.R."/>
            <person name="Camargo A.A."/>
            <person name="Camargo L.E."/>
            <person name="Carraro D.M."/>
            <person name="Carrer H."/>
            <person name="Colauto N.B."/>
            <person name="Colombo C."/>
            <person name="Costa F.F."/>
            <person name="Costa M.C."/>
            <person name="Costa-Neto C.M."/>
            <person name="Coutinho L.L."/>
            <person name="Cristofani M."/>
            <person name="Dias-Neto E."/>
            <person name="Docena C."/>
            <person name="El-Dorry H."/>
            <person name="Facincani A.P."/>
            <person name="Ferreira A.J."/>
            <person name="Ferreira V.C."/>
            <person name="Ferro J.A."/>
            <person name="Fraga J.S."/>
            <person name="Franca S.C."/>
            <person name="Franco M.C."/>
            <person name="Frohme M."/>
            <person name="Furlan L.R."/>
            <person name="Garnier M."/>
            <person name="Goldman G.H."/>
            <person name="Goldman M.H."/>
            <person name="Gomes S.L."/>
            <person name="Gruber A."/>
            <person name="Ho P.L."/>
            <person name="Hoheisel J.D."/>
            <person name="Junqueira M.L."/>
            <person name="Kemper E.L."/>
            <person name="Kitajima J.P."/>
            <person name="Krieger J.E."/>
            <person name="Kuramae E.E."/>
            <person name="Laigret F."/>
            <person name="Lambais M.R."/>
            <person name="Leite L.C."/>
            <person name="Lemos E.G."/>
            <person name="Lemos M.V."/>
            <person name="Lopes S.A."/>
            <person name="Lopes C.R."/>
            <person name="Machado J.A."/>
            <person name="Machado M.A."/>
            <person name="Madeira A.M."/>
            <person name="Madeira H.M."/>
            <person name="Marino C.L."/>
            <person name="Marques M.V."/>
            <person name="Martins E.A."/>
            <person name="Martins E.M."/>
            <person name="Matsukuma A.Y."/>
            <person name="Menck C.F."/>
            <person name="Miracca E.C."/>
            <person name="Miyaki C.Y."/>
            <person name="Monteriro-Vitorello C.B."/>
            <person name="Moon D.H."/>
            <person name="Nagai M.A."/>
            <person name="Nascimento A.L."/>
            <person name="Netto L.E."/>
            <person name="Nhani A.Jr."/>
            <person name="Nobrega F.G."/>
            <person name="Nunes L.R."/>
            <person name="Oliveira M.A."/>
            <person name="de Oliveira M.C."/>
            <person name="de Oliveira R.C."/>
            <person name="Palmieri D.A."/>
            <person name="Paris A."/>
            <person name="Peixoto B.R."/>
            <person name="Pereira G.A."/>
            <person name="Pereira H.A.Jr."/>
            <person name="Pesquero J.B."/>
            <person name="Quaggio R.B."/>
            <person name="Roberto P.G."/>
            <person name="Rodrigues V."/>
            <person name="de M Rosa A.J."/>
            <person name="de Rosa V.E.Jr."/>
            <person name="de Sa R.G."/>
            <person name="Santelli R.V."/>
            <person name="Sawasaki H.E."/>
            <person name="da Silva A.C."/>
            <person name="da Silva A.M."/>
            <person name="da Silva F.R."/>
            <person name="da Silva W.A.Jr."/>
            <person name="da Silveira J.F."/>
            <person name="Silvestri M.L."/>
            <person name="Siqueira W.J."/>
            <person name="de Souza A.A."/>
            <person name="de Souza A.P."/>
            <person name="Terenzi M.F."/>
            <person name="Truffi D."/>
            <person name="Tsai S.M."/>
            <person name="Tsuhako M.H."/>
            <person name="Vallada H."/>
            <person name="Van Sluys M.A."/>
            <person name="Verjovski-Almeida S."/>
            <person name="Vettore A.L."/>
            <person name="Zago M.A."/>
            <person name="Zatz M."/>
            <person name="Meidanis J."/>
            <person name="Setubal J.C."/>
        </authorList>
    </citation>
    <scope>NUCLEOTIDE SEQUENCE [LARGE SCALE GENOMIC DNA]</scope>
    <source>
        <strain evidence="2 3">9a5c</strain>
    </source>
</reference>
<gene>
    <name evidence="2" type="ordered locus">XF_0069</name>
</gene>
<dbReference type="PIR" id="A82853">
    <property type="entry name" value="A82853"/>
</dbReference>
<dbReference type="EMBL" id="AE003849">
    <property type="protein sequence ID" value="AAF82882.1"/>
    <property type="molecule type" value="Genomic_DNA"/>
</dbReference>
<dbReference type="Proteomes" id="UP000000812">
    <property type="component" value="Chromosome"/>
</dbReference>
<name>Q9PH75_XYLFA</name>
<protein>
    <submittedName>
        <fullName evidence="2">Uncharacterized protein</fullName>
    </submittedName>
</protein>
<evidence type="ECO:0000256" key="1">
    <source>
        <dbReference type="SAM" id="MobiDB-lite"/>
    </source>
</evidence>
<dbReference type="AlphaFoldDB" id="Q9PH75"/>
<evidence type="ECO:0000313" key="2">
    <source>
        <dbReference type="EMBL" id="AAF82882.1"/>
    </source>
</evidence>
<sequence length="130" mass="14898">MPSNIRLFRITSLRKTQIPYNSPLGVTGGKQSSKPFTCKRLKYKNRNLERSQHPHPERKTANNETEREGKMVTFDVKTTRDSISEKSGNEITRFRKTKKPTSKGSALIGWRARRDSNPRPMASEATTLIH</sequence>
<organism evidence="2 3">
    <name type="scientific">Xylella fastidiosa (strain 9a5c)</name>
    <dbReference type="NCBI Taxonomy" id="160492"/>
    <lineage>
        <taxon>Bacteria</taxon>
        <taxon>Pseudomonadati</taxon>
        <taxon>Pseudomonadota</taxon>
        <taxon>Gammaproteobacteria</taxon>
        <taxon>Lysobacterales</taxon>
        <taxon>Lysobacteraceae</taxon>
        <taxon>Xylella</taxon>
    </lineage>
</organism>
<feature type="compositionally biased region" description="Basic and acidic residues" evidence="1">
    <location>
        <begin position="77"/>
        <end position="88"/>
    </location>
</feature>
<feature type="compositionally biased region" description="Basic and acidic residues" evidence="1">
    <location>
        <begin position="46"/>
        <end position="70"/>
    </location>
</feature>
<accession>Q9PH75</accession>
<dbReference type="HOGENOM" id="CLU_1937319_0_0_6"/>
<feature type="region of interest" description="Disordered" evidence="1">
    <location>
        <begin position="45"/>
        <end position="130"/>
    </location>
</feature>